<reference evidence="18" key="1">
    <citation type="journal article" date="2018" name="MSphere">
        <title>Metagenomic Discovery of 83 New Human Papillomavirus Types in Patients with Immunodeficiency.</title>
        <authorList>
            <person name="Pastrana D.V."/>
            <person name="Peretti A."/>
            <person name="Welch N.L."/>
            <person name="Borgogna C."/>
            <person name="Olivero C."/>
            <person name="Badolato R."/>
            <person name="Notarangelo L.D."/>
            <person name="Gariglio M."/>
            <person name="FitzGerald P.C."/>
            <person name="McIntosh C.E."/>
            <person name="Reeves J."/>
            <person name="Starrett G.J."/>
            <person name="Bliskovsky V."/>
            <person name="Velez D."/>
            <person name="Brownell I."/>
            <person name="Yarchoan R."/>
            <person name="Wyvill K.M."/>
            <person name="Uldrick T.S."/>
            <person name="Maldarelli F."/>
            <person name="Lisco A."/>
            <person name="Sereti I."/>
            <person name="Gonzalez C.M."/>
            <person name="Androphy E.J."/>
            <person name="McBride A.A."/>
            <person name="Van Doorslaer K."/>
            <person name="Garcia F."/>
            <person name="Dvoretzky I."/>
            <person name="Liu J.S."/>
            <person name="Han J."/>
            <person name="Murphy P.M."/>
            <person name="McDermott D.H."/>
            <person name="Buck C.B."/>
        </authorList>
    </citation>
    <scope>NUCLEOTIDE SEQUENCE</scope>
    <source>
        <strain evidence="18">Gamma24_EV03c40</strain>
    </source>
</reference>
<comment type="caution">
    <text evidence="16">Lacks conserved residue(s) required for the propagation of feature annotation.</text>
</comment>
<dbReference type="GO" id="GO:0042025">
    <property type="term" value="C:host cell nucleus"/>
    <property type="evidence" value="ECO:0007669"/>
    <property type="project" value="UniProtKB-SubCell"/>
</dbReference>
<comment type="similarity">
    <text evidence="1 16 17">Belongs to the papillomaviridae E6 protein family.</text>
</comment>
<evidence type="ECO:0000313" key="18">
    <source>
        <dbReference type="EMBL" id="ATQ38560.1"/>
    </source>
</evidence>
<dbReference type="GO" id="GO:0039502">
    <property type="term" value="P:symbiont-mediated suppression of host type I interferon-mediated signaling pathway"/>
    <property type="evidence" value="ECO:0007669"/>
    <property type="project" value="UniProtKB-UniRule"/>
</dbReference>
<keyword evidence="7 16" id="KW-0863">Zinc-finger</keyword>
<evidence type="ECO:0000256" key="16">
    <source>
        <dbReference type="HAMAP-Rule" id="MF_04006"/>
    </source>
</evidence>
<dbReference type="Gene3D" id="3.30.240.40">
    <property type="entry name" value="E6 early regulatory protein"/>
    <property type="match status" value="2"/>
</dbReference>
<dbReference type="GO" id="GO:0030430">
    <property type="term" value="C:host cell cytoplasm"/>
    <property type="evidence" value="ECO:0007669"/>
    <property type="project" value="UniProtKB-SubCell"/>
</dbReference>
<dbReference type="GO" id="GO:0052170">
    <property type="term" value="P:symbiont-mediated suppression of host innate immune response"/>
    <property type="evidence" value="ECO:0007669"/>
    <property type="project" value="UniProtKB-KW"/>
</dbReference>
<evidence type="ECO:0000256" key="1">
    <source>
        <dbReference type="ARBA" id="ARBA00006346"/>
    </source>
</evidence>
<evidence type="ECO:0000256" key="9">
    <source>
        <dbReference type="ARBA" id="ARBA00023015"/>
    </source>
</evidence>
<dbReference type="GO" id="GO:0003677">
    <property type="term" value="F:DNA binding"/>
    <property type="evidence" value="ECO:0007669"/>
    <property type="project" value="UniProtKB-UniRule"/>
</dbReference>
<keyword evidence="3 16" id="KW-1048">Host nucleus</keyword>
<evidence type="ECO:0000256" key="4">
    <source>
        <dbReference type="ARBA" id="ARBA00022581"/>
    </source>
</evidence>
<sequence>MEPLLYPLCVDEYCNYFNIAKDSLTLPCIFCKAFIDAFQLSTFQDRQLSLVWRGNSCFAACLRCIRSVAKLERYKFFQCSVKGEYIEHFTQTPLQNLIVRCLHCMCLLSSEEKVEIIACGEQFYLVRGSWKGVCRKCSENAWGESNN</sequence>
<evidence type="ECO:0000256" key="6">
    <source>
        <dbReference type="ARBA" id="ARBA00022723"/>
    </source>
</evidence>
<keyword evidence="11 16" id="KW-0010">Activator</keyword>
<protein>
    <recommendedName>
        <fullName evidence="16 17">Protein E6</fullName>
    </recommendedName>
</protein>
<evidence type="ECO:0000256" key="2">
    <source>
        <dbReference type="ARBA" id="ARBA00022518"/>
    </source>
</evidence>
<keyword evidence="15 16" id="KW-1119">Modulation of host cell apoptosis by virus</keyword>
<dbReference type="GO" id="GO:0052150">
    <property type="term" value="P:symbiont-mediated perturbation of host apoptosis"/>
    <property type="evidence" value="ECO:0007669"/>
    <property type="project" value="UniProtKB-KW"/>
</dbReference>
<dbReference type="GO" id="GO:0006351">
    <property type="term" value="P:DNA-templated transcription"/>
    <property type="evidence" value="ECO:0007669"/>
    <property type="project" value="UniProtKB-UniRule"/>
</dbReference>
<keyword evidence="4 16" id="KW-0945">Host-virus interaction</keyword>
<evidence type="ECO:0000256" key="8">
    <source>
        <dbReference type="ARBA" id="ARBA00022833"/>
    </source>
</evidence>
<dbReference type="InterPro" id="IPR001334">
    <property type="entry name" value="E6"/>
</dbReference>
<keyword evidence="8 16" id="KW-0862">Zinc</keyword>
<keyword evidence="2 16" id="KW-0244">Early protein</keyword>
<proteinExistence type="inferred from homology"/>
<feature type="zinc finger region" evidence="16">
    <location>
        <begin position="101"/>
        <end position="137"/>
    </location>
</feature>
<evidence type="ECO:0000256" key="11">
    <source>
        <dbReference type="ARBA" id="ARBA00023159"/>
    </source>
</evidence>
<keyword evidence="12 16" id="KW-0804">Transcription</keyword>
<gene>
    <name evidence="16 18" type="primary">E6</name>
</gene>
<evidence type="ECO:0000256" key="17">
    <source>
        <dbReference type="RuleBase" id="RU363123"/>
    </source>
</evidence>
<evidence type="ECO:0000256" key="15">
    <source>
        <dbReference type="ARBA" id="ARBA00023323"/>
    </source>
</evidence>
<dbReference type="GO" id="GO:0008270">
    <property type="term" value="F:zinc ion binding"/>
    <property type="evidence" value="ECO:0007669"/>
    <property type="project" value="UniProtKB-KW"/>
</dbReference>
<evidence type="ECO:0000256" key="14">
    <source>
        <dbReference type="ARBA" id="ARBA00023280"/>
    </source>
</evidence>
<feature type="zinc finger region" evidence="16">
    <location>
        <begin position="28"/>
        <end position="64"/>
    </location>
</feature>
<dbReference type="SUPFAM" id="SSF161229">
    <property type="entry name" value="E6 C-terminal domain-like"/>
    <property type="match status" value="2"/>
</dbReference>
<name>A0A2D2AMC8_9PAPI</name>
<dbReference type="InterPro" id="IPR038575">
    <property type="entry name" value="E6_sf"/>
</dbReference>
<keyword evidence="5 16" id="KW-1090">Inhibition of host innate immune response by virus</keyword>
<dbReference type="Pfam" id="PF00518">
    <property type="entry name" value="E6"/>
    <property type="match status" value="1"/>
</dbReference>
<keyword evidence="14 16" id="KW-0899">Viral immunoevasion</keyword>
<dbReference type="Proteomes" id="UP000290200">
    <property type="component" value="Segment"/>
</dbReference>
<keyword evidence="6 16" id="KW-0479">Metal-binding</keyword>
<dbReference type="GO" id="GO:0006355">
    <property type="term" value="P:regulation of DNA-templated transcription"/>
    <property type="evidence" value="ECO:0007669"/>
    <property type="project" value="UniProtKB-UniRule"/>
</dbReference>
<dbReference type="HAMAP" id="MF_04006">
    <property type="entry name" value="HPV_E6"/>
    <property type="match status" value="1"/>
</dbReference>
<comment type="subcellular location">
    <subcellularLocation>
        <location evidence="16 17">Host cytoplasm</location>
    </subcellularLocation>
    <subcellularLocation>
        <location evidence="16 17">Host nucleus</location>
    </subcellularLocation>
</comment>
<comment type="subunit">
    <text evidence="16">Forms homodimers. Interacts with ubiquitin-protein ligase UBE3A/E6-AP; this interaction stimulates UBE3A ubiquitin activity. Interacts with host BAK1.</text>
</comment>
<evidence type="ECO:0000256" key="10">
    <source>
        <dbReference type="ARBA" id="ARBA00023125"/>
    </source>
</evidence>
<keyword evidence="9 16" id="KW-0805">Transcription regulation</keyword>
<evidence type="ECO:0000256" key="13">
    <source>
        <dbReference type="ARBA" id="ARBA00023200"/>
    </source>
</evidence>
<evidence type="ECO:0000256" key="7">
    <source>
        <dbReference type="ARBA" id="ARBA00022771"/>
    </source>
</evidence>
<evidence type="ECO:0000256" key="3">
    <source>
        <dbReference type="ARBA" id="ARBA00022562"/>
    </source>
</evidence>
<evidence type="ECO:0000256" key="12">
    <source>
        <dbReference type="ARBA" id="ARBA00023163"/>
    </source>
</evidence>
<dbReference type="GO" id="GO:0039648">
    <property type="term" value="P:symbiont-mediated perturbation of host ubiquitin-like protein modification"/>
    <property type="evidence" value="ECO:0007669"/>
    <property type="project" value="UniProtKB-UniRule"/>
</dbReference>
<dbReference type="EMBL" id="MF588746">
    <property type="protein sequence ID" value="ATQ38560.1"/>
    <property type="molecule type" value="Genomic_DNA"/>
</dbReference>
<comment type="function">
    <text evidence="16">Plays a major role in the induction and maintenance of cellular transformation. E6 associates with host UBE3A/E6-AP ubiquitin-protein ligase and modulates its activity. Protects host keratinocytes from apoptosis by mediating the degradation of host BAK1. May also inhibit host immune response.</text>
</comment>
<organism evidence="18">
    <name type="scientific">Gammapapillomavirus 24</name>
    <dbReference type="NCBI Taxonomy" id="1961681"/>
    <lineage>
        <taxon>Viruses</taxon>
        <taxon>Monodnaviria</taxon>
        <taxon>Shotokuvirae</taxon>
        <taxon>Cossaviricota</taxon>
        <taxon>Papovaviricetes</taxon>
        <taxon>Zurhausenvirales</taxon>
        <taxon>Papillomaviridae</taxon>
        <taxon>Firstpapillomavirinae</taxon>
        <taxon>Gammapapillomavirus</taxon>
    </lineage>
</organism>
<accession>A0A2D2AMC8</accession>
<keyword evidence="13 16" id="KW-1035">Host cytoplasm</keyword>
<evidence type="ECO:0000256" key="5">
    <source>
        <dbReference type="ARBA" id="ARBA00022632"/>
    </source>
</evidence>
<keyword evidence="10 16" id="KW-0238">DNA-binding</keyword>